<gene>
    <name evidence="3" type="ORF">N7E60_06925</name>
</gene>
<protein>
    <submittedName>
        <fullName evidence="3">PhzF family phenazine biosynthesis protein</fullName>
    </submittedName>
</protein>
<reference evidence="3" key="1">
    <citation type="submission" date="2022-09" db="EMBL/GenBank/DDBJ databases">
        <authorList>
            <person name="Li Z.-J."/>
        </authorList>
    </citation>
    <scope>NUCLEOTIDE SEQUENCE</scope>
    <source>
        <strain evidence="3">TGB10</strain>
    </source>
</reference>
<keyword evidence="4" id="KW-1185">Reference proteome</keyword>
<evidence type="ECO:0000313" key="4">
    <source>
        <dbReference type="Proteomes" id="UP001164676"/>
    </source>
</evidence>
<dbReference type="PANTHER" id="PTHR13774:SF17">
    <property type="entry name" value="PHENAZINE BIOSYNTHESIS-LIKE DOMAIN-CONTAINING PROTEIN"/>
    <property type="match status" value="1"/>
</dbReference>
<comment type="similarity">
    <text evidence="1">Belongs to the PhzF family.</text>
</comment>
<dbReference type="SUPFAM" id="SSF54506">
    <property type="entry name" value="Diaminopimelate epimerase-like"/>
    <property type="match status" value="1"/>
</dbReference>
<name>A0ABY7LJ88_9GAMM</name>
<dbReference type="PIRSF" id="PIRSF016184">
    <property type="entry name" value="PhzC_PhzF"/>
    <property type="match status" value="1"/>
</dbReference>
<dbReference type="NCBIfam" id="TIGR00654">
    <property type="entry name" value="PhzF_family"/>
    <property type="match status" value="1"/>
</dbReference>
<dbReference type="Proteomes" id="UP001164676">
    <property type="component" value="Chromosome"/>
</dbReference>
<keyword evidence="2" id="KW-0413">Isomerase</keyword>
<dbReference type="Gene3D" id="3.10.310.10">
    <property type="entry name" value="Diaminopimelate Epimerase, Chain A, domain 1"/>
    <property type="match status" value="2"/>
</dbReference>
<dbReference type="PANTHER" id="PTHR13774">
    <property type="entry name" value="PHENAZINE BIOSYNTHESIS PROTEIN"/>
    <property type="match status" value="1"/>
</dbReference>
<accession>A0ABY7LJ88</accession>
<proteinExistence type="inferred from homology"/>
<sequence length="268" mass="28575">MMIVDIYQVDAFSASLFQGNPAGVCISASMLDEATMLAIAEEMAVSETAFLALDTMSLRWFTPKVEVALCGHGTLATAHVLAERGEVKMGDSVTFNTQSGPLEVTVKREGIAMAFPVPELAEVTPNPSRLEALGLHGSVIRASYCFGEKELLVVDSEDDVKALSPDFAALNTQPGRGVVVTAASSDNTVDIVSRYFAPWVGVNEDPVTGSAHCALAVYWSQALSKKQLIGYQASTRGGQIKMTLSEDHVLLQGQTVTVFSGKLDLSKK</sequence>
<dbReference type="EMBL" id="CP114584">
    <property type="protein sequence ID" value="WBA15985.1"/>
    <property type="molecule type" value="Genomic_DNA"/>
</dbReference>
<dbReference type="InterPro" id="IPR003719">
    <property type="entry name" value="Phenazine_PhzF-like"/>
</dbReference>
<organism evidence="3 4">
    <name type="scientific">Salinivibrio proteolyticus</name>
    <dbReference type="NCBI Taxonomy" id="334715"/>
    <lineage>
        <taxon>Bacteria</taxon>
        <taxon>Pseudomonadati</taxon>
        <taxon>Pseudomonadota</taxon>
        <taxon>Gammaproteobacteria</taxon>
        <taxon>Vibrionales</taxon>
        <taxon>Vibrionaceae</taxon>
        <taxon>Salinivibrio</taxon>
    </lineage>
</organism>
<evidence type="ECO:0000313" key="3">
    <source>
        <dbReference type="EMBL" id="WBA15985.1"/>
    </source>
</evidence>
<evidence type="ECO:0000256" key="2">
    <source>
        <dbReference type="ARBA" id="ARBA00023235"/>
    </source>
</evidence>
<dbReference type="Pfam" id="PF02567">
    <property type="entry name" value="PhzC-PhzF"/>
    <property type="match status" value="1"/>
</dbReference>
<evidence type="ECO:0000256" key="1">
    <source>
        <dbReference type="ARBA" id="ARBA00008270"/>
    </source>
</evidence>